<dbReference type="InterPro" id="IPR011754">
    <property type="entry name" value="Mxa_paralog_2268"/>
</dbReference>
<comment type="caution">
    <text evidence="3">The sequence shown here is derived from an EMBL/GenBank/DDBJ whole genome shotgun (WGS) entry which is preliminary data.</text>
</comment>
<organism evidence="3 4">
    <name type="scientific">Archangium lansingense</name>
    <dbReference type="NCBI Taxonomy" id="2995310"/>
    <lineage>
        <taxon>Bacteria</taxon>
        <taxon>Pseudomonadati</taxon>
        <taxon>Myxococcota</taxon>
        <taxon>Myxococcia</taxon>
        <taxon>Myxococcales</taxon>
        <taxon>Cystobacterineae</taxon>
        <taxon>Archangiaceae</taxon>
        <taxon>Archangium</taxon>
    </lineage>
</organism>
<keyword evidence="2" id="KW-0732">Signal</keyword>
<evidence type="ECO:0000256" key="1">
    <source>
        <dbReference type="SAM" id="Coils"/>
    </source>
</evidence>
<accession>A0ABT3ZU96</accession>
<evidence type="ECO:0000313" key="4">
    <source>
        <dbReference type="Proteomes" id="UP001207654"/>
    </source>
</evidence>
<dbReference type="Proteomes" id="UP001207654">
    <property type="component" value="Unassembled WGS sequence"/>
</dbReference>
<gene>
    <name evidence="3" type="ORF">OV287_00160</name>
</gene>
<sequence>MPLTSPVGLLALALLASSSETSAPPPSDACETASPRITLTTESTAKAHVVCISPDVPLTFRFDAPLQPESVRLEKRERFEDVAPGQQSLLLVPPENLEAGERFKVEVCFADNAAPKCASFLLLAHPALGMSQVKVFREHRPVESFQEAEEAAQAEVRQCREEVRQLRAERGVPEGLRGAIASGLLGKNGITARNLTGRFTKPKENALVPRYVYSYRAEGRVALEVWLENPGMEPWMAAGAVLRGPKGEVLKPLPLWQPEPILPGRAGAGDEFRPRGRVVVEVLASAMEARGTYTLTLWDKDTKRTVTLGNVTFP</sequence>
<feature type="coiled-coil region" evidence="1">
    <location>
        <begin position="142"/>
        <end position="169"/>
    </location>
</feature>
<dbReference type="NCBIfam" id="TIGR02268">
    <property type="entry name" value="Myxococcus xanthus paralogous family TIGR02268"/>
    <property type="match status" value="1"/>
</dbReference>
<dbReference type="RefSeq" id="WP_267531904.1">
    <property type="nucleotide sequence ID" value="NZ_JAPNKA010000001.1"/>
</dbReference>
<protein>
    <submittedName>
        <fullName evidence="3">DUF2381 family protein</fullName>
    </submittedName>
</protein>
<keyword evidence="4" id="KW-1185">Reference proteome</keyword>
<dbReference type="Pfam" id="PF09544">
    <property type="entry name" value="DUF2381"/>
    <property type="match status" value="1"/>
</dbReference>
<feature type="signal peptide" evidence="2">
    <location>
        <begin position="1"/>
        <end position="23"/>
    </location>
</feature>
<proteinExistence type="predicted"/>
<keyword evidence="1" id="KW-0175">Coiled coil</keyword>
<reference evidence="3 4" key="1">
    <citation type="submission" date="2022-11" db="EMBL/GenBank/DDBJ databases">
        <title>Minimal conservation of predation-associated metabolite biosynthetic gene clusters underscores biosynthetic potential of Myxococcota including descriptions for ten novel species: Archangium lansinium sp. nov., Myxococcus landrumus sp. nov., Nannocystis bai.</title>
        <authorList>
            <person name="Ahearne A."/>
            <person name="Stevens C."/>
            <person name="Phillips K."/>
        </authorList>
    </citation>
    <scope>NUCLEOTIDE SEQUENCE [LARGE SCALE GENOMIC DNA]</scope>
    <source>
        <strain evidence="3 4">MIWBW</strain>
    </source>
</reference>
<dbReference type="EMBL" id="JAPNKA010000001">
    <property type="protein sequence ID" value="MCY1072881.1"/>
    <property type="molecule type" value="Genomic_DNA"/>
</dbReference>
<feature type="chain" id="PRO_5045996768" evidence="2">
    <location>
        <begin position="24"/>
        <end position="314"/>
    </location>
</feature>
<name>A0ABT3ZU96_9BACT</name>
<evidence type="ECO:0000313" key="3">
    <source>
        <dbReference type="EMBL" id="MCY1072881.1"/>
    </source>
</evidence>
<evidence type="ECO:0000256" key="2">
    <source>
        <dbReference type="SAM" id="SignalP"/>
    </source>
</evidence>